<protein>
    <submittedName>
        <fullName evidence="1">Uncharacterized protein</fullName>
    </submittedName>
</protein>
<reference evidence="1 2" key="1">
    <citation type="submission" date="2024-02" db="EMBL/GenBank/DDBJ databases">
        <authorList>
            <person name="Vignale AGUSTIN F."/>
            <person name="Sosa J E."/>
            <person name="Modenutti C."/>
        </authorList>
    </citation>
    <scope>NUCLEOTIDE SEQUENCE [LARGE SCALE GENOMIC DNA]</scope>
</reference>
<proteinExistence type="predicted"/>
<accession>A0ABC8R593</accession>
<dbReference type="EMBL" id="CAUOFW020001022">
    <property type="protein sequence ID" value="CAK9140176.1"/>
    <property type="molecule type" value="Genomic_DNA"/>
</dbReference>
<dbReference type="Proteomes" id="UP001642360">
    <property type="component" value="Unassembled WGS sequence"/>
</dbReference>
<gene>
    <name evidence="1" type="ORF">ILEXP_LOCUS7615</name>
</gene>
<evidence type="ECO:0000313" key="2">
    <source>
        <dbReference type="Proteomes" id="UP001642360"/>
    </source>
</evidence>
<dbReference type="AlphaFoldDB" id="A0ABC8R593"/>
<name>A0ABC8R593_9AQUA</name>
<keyword evidence="2" id="KW-1185">Reference proteome</keyword>
<organism evidence="1 2">
    <name type="scientific">Ilex paraguariensis</name>
    <name type="common">yerba mate</name>
    <dbReference type="NCBI Taxonomy" id="185542"/>
    <lineage>
        <taxon>Eukaryota</taxon>
        <taxon>Viridiplantae</taxon>
        <taxon>Streptophyta</taxon>
        <taxon>Embryophyta</taxon>
        <taxon>Tracheophyta</taxon>
        <taxon>Spermatophyta</taxon>
        <taxon>Magnoliopsida</taxon>
        <taxon>eudicotyledons</taxon>
        <taxon>Gunneridae</taxon>
        <taxon>Pentapetalae</taxon>
        <taxon>asterids</taxon>
        <taxon>campanulids</taxon>
        <taxon>Aquifoliales</taxon>
        <taxon>Aquifoliaceae</taxon>
        <taxon>Ilex</taxon>
    </lineage>
</organism>
<comment type="caution">
    <text evidence="1">The sequence shown here is derived from an EMBL/GenBank/DDBJ whole genome shotgun (WGS) entry which is preliminary data.</text>
</comment>
<sequence length="215" mass="24365">MRENQKEADCMRERMRKLALWCTRTFTPIINHDELEPIMATLGFVAVPNDDTASTAVAWKEYYSSASGWFATHLVAAEPLPRPRLPYPKIDGLHISTYTAFLDALNFYLQMSDISDLFHVRGVELHKTNDRSKKWCRMEEDDNIFVYRDGTLDQAGDTSYQVNKNDVNGSSNKGRKTIIREKGKISPTGCIVSLKDISETIIVGSNDGRPTKITQ</sequence>
<evidence type="ECO:0000313" key="1">
    <source>
        <dbReference type="EMBL" id="CAK9140176.1"/>
    </source>
</evidence>